<reference evidence="2" key="3">
    <citation type="submission" date="2025-05" db="UniProtKB">
        <authorList>
            <consortium name="EnsemblMetazoa"/>
        </authorList>
    </citation>
    <scope>IDENTIFICATION</scope>
</reference>
<reference evidence="3" key="1">
    <citation type="journal article" date="2021" name="Elife">
        <title>Highly contiguous assemblies of 101 drosophilid genomes.</title>
        <authorList>
            <person name="Kim B.Y."/>
            <person name="Wang J.R."/>
            <person name="Miller D.E."/>
            <person name="Barmina O."/>
            <person name="Delaney E."/>
            <person name="Thompson A."/>
            <person name="Comeault A.A."/>
            <person name="Peede D."/>
            <person name="D'Agostino E.R."/>
            <person name="Pelaez J."/>
            <person name="Aguilar J.M."/>
            <person name="Haji D."/>
            <person name="Matsunaga T."/>
            <person name="Armstrong E.E."/>
            <person name="Zych M."/>
            <person name="Ogawa Y."/>
            <person name="Stamenkovic-Radak M."/>
            <person name="Jelic M."/>
            <person name="Veselinovic M.S."/>
            <person name="Tanaskovic M."/>
            <person name="Eric P."/>
            <person name="Gao J.J."/>
            <person name="Katoh T.K."/>
            <person name="Toda M.J."/>
            <person name="Watabe H."/>
            <person name="Watada M."/>
            <person name="Davis J.S."/>
            <person name="Moyle L.C."/>
            <person name="Manoli G."/>
            <person name="Bertolini E."/>
            <person name="Kostal V."/>
            <person name="Hawley R.S."/>
            <person name="Takahashi A."/>
            <person name="Jones C.D."/>
            <person name="Price D.K."/>
            <person name="Whiteman N."/>
            <person name="Kopp A."/>
            <person name="Matute D.R."/>
            <person name="Petrov D.A."/>
        </authorList>
    </citation>
    <scope>NUCLEOTIDE SEQUENCE [LARGE SCALE GENOMIC DNA]</scope>
</reference>
<dbReference type="EnsemblMetazoa" id="XM_017134431.1">
    <property type="protein sequence ID" value="XP_016989920.1"/>
    <property type="gene ID" value="LOC108052105"/>
</dbReference>
<gene>
    <name evidence="4" type="primary">LOC108052105</name>
    <name evidence="2" type="synonym">108052105</name>
</gene>
<sequence>MKITAIILLANLCYSSSYNLAEENNDLVNAQLQDAVNKYRHLSTGNREMAQWTEELYYNIRKGENFLQPKMQALVNFKAYDKKRQKLEDTITERISKAKTLILMNKGGKRCVKFYQLQQHALEGGYKLSNARKQSIIAENNLECPKKLSEDYDDYDYNFFNY</sequence>
<protein>
    <submittedName>
        <fullName evidence="4">Uncharacterized protein LOC108052105</fullName>
    </submittedName>
</protein>
<proteinExistence type="predicted"/>
<evidence type="ECO:0000256" key="1">
    <source>
        <dbReference type="SAM" id="SignalP"/>
    </source>
</evidence>
<dbReference type="OrthoDB" id="7848176at2759"/>
<keyword evidence="1" id="KW-0732">Signal</keyword>
<dbReference type="GeneID" id="108052105"/>
<accession>A0A6P4FHI3</accession>
<evidence type="ECO:0000313" key="4">
    <source>
        <dbReference type="RefSeq" id="XP_016989920.1"/>
    </source>
</evidence>
<evidence type="ECO:0000313" key="3">
    <source>
        <dbReference type="Proteomes" id="UP001652680"/>
    </source>
</evidence>
<dbReference type="Proteomes" id="UP001652680">
    <property type="component" value="Unassembled WGS sequence"/>
</dbReference>
<feature type="chain" id="PRO_5027925306" evidence="1">
    <location>
        <begin position="18"/>
        <end position="162"/>
    </location>
</feature>
<organism evidence="4">
    <name type="scientific">Drosophila rhopaloa</name>
    <name type="common">Fruit fly</name>
    <dbReference type="NCBI Taxonomy" id="1041015"/>
    <lineage>
        <taxon>Eukaryota</taxon>
        <taxon>Metazoa</taxon>
        <taxon>Ecdysozoa</taxon>
        <taxon>Arthropoda</taxon>
        <taxon>Hexapoda</taxon>
        <taxon>Insecta</taxon>
        <taxon>Pterygota</taxon>
        <taxon>Neoptera</taxon>
        <taxon>Endopterygota</taxon>
        <taxon>Diptera</taxon>
        <taxon>Brachycera</taxon>
        <taxon>Muscomorpha</taxon>
        <taxon>Ephydroidea</taxon>
        <taxon>Drosophilidae</taxon>
        <taxon>Drosophila</taxon>
        <taxon>Sophophora</taxon>
    </lineage>
</organism>
<dbReference type="RefSeq" id="XP_016989920.1">
    <property type="nucleotide sequence ID" value="XM_017134431.1"/>
</dbReference>
<name>A0A6P4FHI3_DRORH</name>
<feature type="signal peptide" evidence="1">
    <location>
        <begin position="1"/>
        <end position="17"/>
    </location>
</feature>
<evidence type="ECO:0000313" key="2">
    <source>
        <dbReference type="EnsemblMetazoa" id="XP_016989920.1"/>
    </source>
</evidence>
<keyword evidence="3" id="KW-1185">Reference proteome</keyword>
<reference evidence="4" key="2">
    <citation type="submission" date="2025-04" db="UniProtKB">
        <authorList>
            <consortium name="RefSeq"/>
        </authorList>
    </citation>
    <scope>IDENTIFICATION</scope>
</reference>
<dbReference type="AlphaFoldDB" id="A0A6P4FHI3"/>